<dbReference type="Proteomes" id="UP000828390">
    <property type="component" value="Unassembled WGS sequence"/>
</dbReference>
<proteinExistence type="predicted"/>
<dbReference type="AlphaFoldDB" id="A0A9D4KD52"/>
<accession>A0A9D4KD52</accession>
<evidence type="ECO:0000313" key="1">
    <source>
        <dbReference type="EMBL" id="KAH3837348.1"/>
    </source>
</evidence>
<name>A0A9D4KD52_DREPO</name>
<gene>
    <name evidence="1" type="ORF">DPMN_110734</name>
</gene>
<dbReference type="EMBL" id="JAIWYP010000004">
    <property type="protein sequence ID" value="KAH3837348.1"/>
    <property type="molecule type" value="Genomic_DNA"/>
</dbReference>
<comment type="caution">
    <text evidence="1">The sequence shown here is derived from an EMBL/GenBank/DDBJ whole genome shotgun (WGS) entry which is preliminary data.</text>
</comment>
<organism evidence="1 2">
    <name type="scientific">Dreissena polymorpha</name>
    <name type="common">Zebra mussel</name>
    <name type="synonym">Mytilus polymorpha</name>
    <dbReference type="NCBI Taxonomy" id="45954"/>
    <lineage>
        <taxon>Eukaryota</taxon>
        <taxon>Metazoa</taxon>
        <taxon>Spiralia</taxon>
        <taxon>Lophotrochozoa</taxon>
        <taxon>Mollusca</taxon>
        <taxon>Bivalvia</taxon>
        <taxon>Autobranchia</taxon>
        <taxon>Heteroconchia</taxon>
        <taxon>Euheterodonta</taxon>
        <taxon>Imparidentia</taxon>
        <taxon>Neoheterodontei</taxon>
        <taxon>Myida</taxon>
        <taxon>Dreissenoidea</taxon>
        <taxon>Dreissenidae</taxon>
        <taxon>Dreissena</taxon>
    </lineage>
</organism>
<protein>
    <submittedName>
        <fullName evidence="1">Uncharacterized protein</fullName>
    </submittedName>
</protein>
<sequence length="56" mass="5875">MTKLIPLGVTRGKPATGHLPAVPLAKKLLLAVTGVIPVTGRLTVFHFHNWAIPAGP</sequence>
<keyword evidence="2" id="KW-1185">Reference proteome</keyword>
<reference evidence="1" key="1">
    <citation type="journal article" date="2019" name="bioRxiv">
        <title>The Genome of the Zebra Mussel, Dreissena polymorpha: A Resource for Invasive Species Research.</title>
        <authorList>
            <person name="McCartney M.A."/>
            <person name="Auch B."/>
            <person name="Kono T."/>
            <person name="Mallez S."/>
            <person name="Zhang Y."/>
            <person name="Obille A."/>
            <person name="Becker A."/>
            <person name="Abrahante J.E."/>
            <person name="Garbe J."/>
            <person name="Badalamenti J.P."/>
            <person name="Herman A."/>
            <person name="Mangelson H."/>
            <person name="Liachko I."/>
            <person name="Sullivan S."/>
            <person name="Sone E.D."/>
            <person name="Koren S."/>
            <person name="Silverstein K.A.T."/>
            <person name="Beckman K.B."/>
            <person name="Gohl D.M."/>
        </authorList>
    </citation>
    <scope>NUCLEOTIDE SEQUENCE</scope>
    <source>
        <strain evidence="1">Duluth1</strain>
        <tissue evidence="1">Whole animal</tissue>
    </source>
</reference>
<evidence type="ECO:0000313" key="2">
    <source>
        <dbReference type="Proteomes" id="UP000828390"/>
    </source>
</evidence>
<reference evidence="1" key="2">
    <citation type="submission" date="2020-11" db="EMBL/GenBank/DDBJ databases">
        <authorList>
            <person name="McCartney M.A."/>
            <person name="Auch B."/>
            <person name="Kono T."/>
            <person name="Mallez S."/>
            <person name="Becker A."/>
            <person name="Gohl D.M."/>
            <person name="Silverstein K.A.T."/>
            <person name="Koren S."/>
            <person name="Bechman K.B."/>
            <person name="Herman A."/>
            <person name="Abrahante J.E."/>
            <person name="Garbe J."/>
        </authorList>
    </citation>
    <scope>NUCLEOTIDE SEQUENCE</scope>
    <source>
        <strain evidence="1">Duluth1</strain>
        <tissue evidence="1">Whole animal</tissue>
    </source>
</reference>